<gene>
    <name evidence="2" type="ORF">OSB52_01615</name>
</gene>
<feature type="domain" description="AB hydrolase-1" evidence="1">
    <location>
        <begin position="57"/>
        <end position="276"/>
    </location>
</feature>
<dbReference type="RefSeq" id="WP_266059818.1">
    <property type="nucleotide sequence ID" value="NZ_JAPKFM010000001.1"/>
</dbReference>
<dbReference type="EMBL" id="JAPKFM010000001">
    <property type="protein sequence ID" value="MCX2962784.1"/>
    <property type="molecule type" value="Genomic_DNA"/>
</dbReference>
<dbReference type="Pfam" id="PF00561">
    <property type="entry name" value="Abhydrolase_1"/>
    <property type="match status" value="1"/>
</dbReference>
<accession>A0A9X3D0H9</accession>
<keyword evidence="2" id="KW-0378">Hydrolase</keyword>
<dbReference type="InterPro" id="IPR000073">
    <property type="entry name" value="AB_hydrolase_1"/>
</dbReference>
<dbReference type="PRINTS" id="PR00111">
    <property type="entry name" value="ABHYDROLASE"/>
</dbReference>
<dbReference type="Proteomes" id="UP001143347">
    <property type="component" value="Unassembled WGS sequence"/>
</dbReference>
<protein>
    <submittedName>
        <fullName evidence="2">Alpha/beta hydrolase</fullName>
    </submittedName>
</protein>
<sequence length="292" mass="31683">MSAVTSDLPVGLVDPTSFATVSTDEMTVGYHDRGTGPVLVMIGVWGPRPGATASLAYRVVCDALAERFRCVVVELPNYGLTGPVQYREPVHDVAARAVLAVLDHLGIERAPLIGSSMGATTAIDVALAHPERVESLVVGACHASTGGDPYLLAPFPSEVWRLAAELDEEPDDTDRLRRMLRALWFDESLVTDEIVREMSDMRRLRAEHGVADRASVSVPHSNMVALSGLRLPVTVVHGRNDRMVPYEQALAIGSYIPHADIRLLGRCGHWPPFERPDAFVDAVLAHLRSASV</sequence>
<reference evidence="2" key="1">
    <citation type="submission" date="2022-10" db="EMBL/GenBank/DDBJ databases">
        <title>WGS of marine actinomycetes from Thailand.</title>
        <authorList>
            <person name="Thawai C."/>
        </authorList>
    </citation>
    <scope>NUCLEOTIDE SEQUENCE</scope>
    <source>
        <strain evidence="2">SW21</strain>
    </source>
</reference>
<dbReference type="AlphaFoldDB" id="A0A9X3D0H9"/>
<evidence type="ECO:0000259" key="1">
    <source>
        <dbReference type="Pfam" id="PF00561"/>
    </source>
</evidence>
<dbReference type="PANTHER" id="PTHR43194">
    <property type="entry name" value="HYDROLASE ALPHA/BETA FOLD FAMILY"/>
    <property type="match status" value="1"/>
</dbReference>
<name>A0A9X3D0H9_9ACTN</name>
<evidence type="ECO:0000313" key="2">
    <source>
        <dbReference type="EMBL" id="MCX2962784.1"/>
    </source>
</evidence>
<evidence type="ECO:0000313" key="3">
    <source>
        <dbReference type="Proteomes" id="UP001143347"/>
    </source>
</evidence>
<organism evidence="2 3">
    <name type="scientific">Gordonia aquimaris</name>
    <dbReference type="NCBI Taxonomy" id="2984863"/>
    <lineage>
        <taxon>Bacteria</taxon>
        <taxon>Bacillati</taxon>
        <taxon>Actinomycetota</taxon>
        <taxon>Actinomycetes</taxon>
        <taxon>Mycobacteriales</taxon>
        <taxon>Gordoniaceae</taxon>
        <taxon>Gordonia</taxon>
    </lineage>
</organism>
<dbReference type="InterPro" id="IPR050228">
    <property type="entry name" value="Carboxylesterase_BioH"/>
</dbReference>
<dbReference type="InterPro" id="IPR029058">
    <property type="entry name" value="AB_hydrolase_fold"/>
</dbReference>
<proteinExistence type="predicted"/>
<dbReference type="SUPFAM" id="SSF53474">
    <property type="entry name" value="alpha/beta-Hydrolases"/>
    <property type="match status" value="1"/>
</dbReference>
<dbReference type="PANTHER" id="PTHR43194:SF2">
    <property type="entry name" value="PEROXISOMAL MEMBRANE PROTEIN LPX1"/>
    <property type="match status" value="1"/>
</dbReference>
<dbReference type="GO" id="GO:0016787">
    <property type="term" value="F:hydrolase activity"/>
    <property type="evidence" value="ECO:0007669"/>
    <property type="project" value="UniProtKB-KW"/>
</dbReference>
<dbReference type="Gene3D" id="3.40.50.1820">
    <property type="entry name" value="alpha/beta hydrolase"/>
    <property type="match status" value="1"/>
</dbReference>
<comment type="caution">
    <text evidence="2">The sequence shown here is derived from an EMBL/GenBank/DDBJ whole genome shotgun (WGS) entry which is preliminary data.</text>
</comment>
<keyword evidence="3" id="KW-1185">Reference proteome</keyword>